<evidence type="ECO:0000256" key="1">
    <source>
        <dbReference type="SAM" id="Phobius"/>
    </source>
</evidence>
<name>A0A7M2XJK4_9NOCA</name>
<dbReference type="AlphaFoldDB" id="A0A7M2XJK4"/>
<gene>
    <name evidence="2" type="ORF">INP59_14425</name>
</gene>
<sequence>MDGLTLLILLLYLLAVMRATRLINADTILDTPRIWLLRRFGPESTLAYFISCPWCVSIWIAGITAPFVLWAVDLPLWLWPLLGLAVSHLTGLAAQLDNDDMEIEIEDEGL</sequence>
<accession>A0A7M2XJK4</accession>
<dbReference type="RefSeq" id="WP_193902221.1">
    <property type="nucleotide sequence ID" value="NZ_CP063450.1"/>
</dbReference>
<evidence type="ECO:0000313" key="3">
    <source>
        <dbReference type="Proteomes" id="UP000593818"/>
    </source>
</evidence>
<organism evidence="2 3">
    <name type="scientific">Rhodococcus pyridinivorans</name>
    <dbReference type="NCBI Taxonomy" id="103816"/>
    <lineage>
        <taxon>Bacteria</taxon>
        <taxon>Bacillati</taxon>
        <taxon>Actinomycetota</taxon>
        <taxon>Actinomycetes</taxon>
        <taxon>Mycobacteriales</taxon>
        <taxon>Nocardiaceae</taxon>
        <taxon>Rhodococcus</taxon>
    </lineage>
</organism>
<reference evidence="2 3" key="1">
    <citation type="submission" date="2020-10" db="EMBL/GenBank/DDBJ databases">
        <title>Whole genome sequence of oil-degrading bacteria Rhodococcus pyridinivorans strain 5Ap.</title>
        <authorList>
            <person name="Akhremchuk A.E."/>
            <person name="Valentovich L.N."/>
            <person name="Charniauskaya M.I."/>
            <person name="Bukliarevich H.A."/>
            <person name="Titok M.A."/>
        </authorList>
    </citation>
    <scope>NUCLEOTIDE SEQUENCE [LARGE SCALE GENOMIC DNA]</scope>
    <source>
        <strain evidence="2 3">5Ap</strain>
    </source>
</reference>
<keyword evidence="1" id="KW-0812">Transmembrane</keyword>
<proteinExistence type="predicted"/>
<protein>
    <recommendedName>
        <fullName evidence="4">DUF1360 domain-containing protein</fullName>
    </recommendedName>
</protein>
<feature type="transmembrane region" description="Helical" evidence="1">
    <location>
        <begin position="48"/>
        <end position="69"/>
    </location>
</feature>
<evidence type="ECO:0000313" key="2">
    <source>
        <dbReference type="EMBL" id="QOV97170.1"/>
    </source>
</evidence>
<keyword evidence="3" id="KW-1185">Reference proteome</keyword>
<evidence type="ECO:0008006" key="4">
    <source>
        <dbReference type="Google" id="ProtNLM"/>
    </source>
</evidence>
<keyword evidence="1" id="KW-1133">Transmembrane helix</keyword>
<dbReference type="Proteomes" id="UP000593818">
    <property type="component" value="Chromosome"/>
</dbReference>
<dbReference type="EMBL" id="CP063450">
    <property type="protein sequence ID" value="QOV97170.1"/>
    <property type="molecule type" value="Genomic_DNA"/>
</dbReference>
<keyword evidence="1" id="KW-0472">Membrane</keyword>